<dbReference type="EMBL" id="JAVLVT010000004">
    <property type="protein sequence ID" value="MDS1270831.1"/>
    <property type="molecule type" value="Genomic_DNA"/>
</dbReference>
<keyword evidence="3 6" id="KW-0812">Transmembrane</keyword>
<feature type="transmembrane region" description="Helical" evidence="6">
    <location>
        <begin position="310"/>
        <end position="330"/>
    </location>
</feature>
<proteinExistence type="predicted"/>
<keyword evidence="8" id="KW-1185">Reference proteome</keyword>
<dbReference type="PANTHER" id="PTHR30482:SF5">
    <property type="entry name" value="ABC TRANSPORTER PERMEASE PROTEIN"/>
    <property type="match status" value="1"/>
</dbReference>
<evidence type="ECO:0000256" key="2">
    <source>
        <dbReference type="ARBA" id="ARBA00022475"/>
    </source>
</evidence>
<comment type="caution">
    <text evidence="7">The sequence shown here is derived from an EMBL/GenBank/DDBJ whole genome shotgun (WGS) entry which is preliminary data.</text>
</comment>
<keyword evidence="4 6" id="KW-1133">Transmembrane helix</keyword>
<feature type="transmembrane region" description="Helical" evidence="6">
    <location>
        <begin position="99"/>
        <end position="120"/>
    </location>
</feature>
<evidence type="ECO:0000313" key="7">
    <source>
        <dbReference type="EMBL" id="MDS1270831.1"/>
    </source>
</evidence>
<reference evidence="8" key="1">
    <citation type="submission" date="2023-07" db="EMBL/GenBank/DDBJ databases">
        <title>Novel species in the genus Lipingzhangella isolated from Sambhar Salt Lake.</title>
        <authorList>
            <person name="Jiya N."/>
            <person name="Kajale S."/>
            <person name="Sharma A."/>
        </authorList>
    </citation>
    <scope>NUCLEOTIDE SEQUENCE [LARGE SCALE GENOMIC DNA]</scope>
    <source>
        <strain evidence="8">LS1_29</strain>
    </source>
</reference>
<comment type="subcellular location">
    <subcellularLocation>
        <location evidence="1">Cell membrane</location>
        <topology evidence="1">Multi-pass membrane protein</topology>
    </subcellularLocation>
</comment>
<name>A0ABU2H6B3_9ACTN</name>
<feature type="transmembrane region" description="Helical" evidence="6">
    <location>
        <begin position="263"/>
        <end position="290"/>
    </location>
</feature>
<evidence type="ECO:0000256" key="6">
    <source>
        <dbReference type="SAM" id="Phobius"/>
    </source>
</evidence>
<feature type="transmembrane region" description="Helical" evidence="6">
    <location>
        <begin position="29"/>
        <end position="48"/>
    </location>
</feature>
<dbReference type="InterPro" id="IPR043428">
    <property type="entry name" value="LivM-like"/>
</dbReference>
<keyword evidence="2" id="KW-1003">Cell membrane</keyword>
<dbReference type="Pfam" id="PF02653">
    <property type="entry name" value="BPD_transp_2"/>
    <property type="match status" value="1"/>
</dbReference>
<evidence type="ECO:0000256" key="1">
    <source>
        <dbReference type="ARBA" id="ARBA00004651"/>
    </source>
</evidence>
<feature type="transmembrane region" description="Helical" evidence="6">
    <location>
        <begin position="76"/>
        <end position="93"/>
    </location>
</feature>
<accession>A0ABU2H6B3</accession>
<feature type="transmembrane region" description="Helical" evidence="6">
    <location>
        <begin position="177"/>
        <end position="198"/>
    </location>
</feature>
<gene>
    <name evidence="7" type="ORF">RIF23_11015</name>
</gene>
<feature type="transmembrane region" description="Helical" evidence="6">
    <location>
        <begin position="127"/>
        <end position="145"/>
    </location>
</feature>
<dbReference type="CDD" id="cd06581">
    <property type="entry name" value="TM_PBP1_LivM_like"/>
    <property type="match status" value="1"/>
</dbReference>
<protein>
    <submittedName>
        <fullName evidence="7">Branched-chain amino acid ABC transporter permease</fullName>
    </submittedName>
</protein>
<sequence>MPATATGVHHRSYRSDLALRHTRAEKARLVLVVAALAALPFLVDVYWLSVVNTILIAVVGAVGLNILVGFTGQISLGQGGFLAVGAFTSALLYERAGMPALVSIAAAILLTAVVGAFFGLPALRLKGLYLAIATLAAQTIILFVVRRWEWLTEGQGYLDVRPFELFGVEFVGAMSEVMWYATLLVIATGAVLAARNLFRTNLGRSFMAVRDHDIAAAAMGVNVTYTKVMAFAVSSGFVGLAGALTAHYNSTVSWERFTLEESILFLAMIIVGGLGSVAGSVYGAAFIILLSPLLLELSRLLHDLVPGLDAQFPALELGAFGLVIVLFLIFEPRGLDRIWQRVKEYVRYWPFRY</sequence>
<dbReference type="PANTHER" id="PTHR30482">
    <property type="entry name" value="HIGH-AFFINITY BRANCHED-CHAIN AMINO ACID TRANSPORT SYSTEM PERMEASE"/>
    <property type="match status" value="1"/>
</dbReference>
<dbReference type="Proteomes" id="UP001250214">
    <property type="component" value="Unassembled WGS sequence"/>
</dbReference>
<dbReference type="RefSeq" id="WP_310912374.1">
    <property type="nucleotide sequence ID" value="NZ_JAVLVT010000004.1"/>
</dbReference>
<evidence type="ECO:0000256" key="3">
    <source>
        <dbReference type="ARBA" id="ARBA00022692"/>
    </source>
</evidence>
<keyword evidence="5 6" id="KW-0472">Membrane</keyword>
<organism evidence="7 8">
    <name type="scientific">Lipingzhangella rawalii</name>
    <dbReference type="NCBI Taxonomy" id="2055835"/>
    <lineage>
        <taxon>Bacteria</taxon>
        <taxon>Bacillati</taxon>
        <taxon>Actinomycetota</taxon>
        <taxon>Actinomycetes</taxon>
        <taxon>Streptosporangiales</taxon>
        <taxon>Nocardiopsidaceae</taxon>
        <taxon>Lipingzhangella</taxon>
    </lineage>
</organism>
<dbReference type="InterPro" id="IPR001851">
    <property type="entry name" value="ABC_transp_permease"/>
</dbReference>
<evidence type="ECO:0000313" key="8">
    <source>
        <dbReference type="Proteomes" id="UP001250214"/>
    </source>
</evidence>
<evidence type="ECO:0000256" key="4">
    <source>
        <dbReference type="ARBA" id="ARBA00022989"/>
    </source>
</evidence>
<evidence type="ECO:0000256" key="5">
    <source>
        <dbReference type="ARBA" id="ARBA00023136"/>
    </source>
</evidence>